<dbReference type="Gene3D" id="3.30.530.20">
    <property type="match status" value="1"/>
</dbReference>
<evidence type="ECO:0000313" key="4">
    <source>
        <dbReference type="Proteomes" id="UP000001213"/>
    </source>
</evidence>
<protein>
    <submittedName>
        <fullName evidence="3">Activator of Hsp90 ATPase 1 family protein</fullName>
    </submittedName>
</protein>
<dbReference type="Proteomes" id="UP000001213">
    <property type="component" value="Chromosome"/>
</dbReference>
<gene>
    <name evidence="3" type="ordered locus">Tpau_4031</name>
</gene>
<reference evidence="4" key="1">
    <citation type="submission" date="2010-03" db="EMBL/GenBank/DDBJ databases">
        <title>The complete chromosome of Tsukamurella paurometabola DSM 20162.</title>
        <authorList>
            <consortium name="US DOE Joint Genome Institute (JGI-PGF)"/>
            <person name="Lucas S."/>
            <person name="Copeland A."/>
            <person name="Lapidus A."/>
            <person name="Glavina del Rio T."/>
            <person name="Dalin E."/>
            <person name="Tice H."/>
            <person name="Bruce D."/>
            <person name="Goodwin L."/>
            <person name="Pitluck S."/>
            <person name="Kyrpides N."/>
            <person name="Mavromatis K."/>
            <person name="Ivanova N."/>
            <person name="Mikhailova N."/>
            <person name="Munk A.C."/>
            <person name="Brettin T."/>
            <person name="Detter J.C."/>
            <person name="Tapia R."/>
            <person name="Han C."/>
            <person name="Larimer F."/>
            <person name="Land M."/>
            <person name="Hauser L."/>
            <person name="Markowitz V."/>
            <person name="Cheng J.-F."/>
            <person name="Hugenholtz P."/>
            <person name="Woyke T."/>
            <person name="Wu D."/>
            <person name="Jando M."/>
            <person name="Brambilla E."/>
            <person name="Klenk H.-P."/>
            <person name="Eisen J.A."/>
        </authorList>
    </citation>
    <scope>NUCLEOTIDE SEQUENCE [LARGE SCALE GENOMIC DNA]</scope>
    <source>
        <strain evidence="4">ATCC 8368 / DSM 20162 / CCUG 35730 / CIP 100753 / JCM 10117 / KCTC 9821 / NBRC 16120 / NCIMB 702349 / NCTC 13040</strain>
    </source>
</reference>
<dbReference type="SUPFAM" id="SSF55961">
    <property type="entry name" value="Bet v1-like"/>
    <property type="match status" value="1"/>
</dbReference>
<accession>D5UNA7</accession>
<evidence type="ECO:0000313" key="3">
    <source>
        <dbReference type="EMBL" id="ADG80602.1"/>
    </source>
</evidence>
<dbReference type="Pfam" id="PF08327">
    <property type="entry name" value="AHSA1"/>
    <property type="match status" value="1"/>
</dbReference>
<evidence type="ECO:0000259" key="2">
    <source>
        <dbReference type="Pfam" id="PF08327"/>
    </source>
</evidence>
<dbReference type="STRING" id="521096.Tpau_4031"/>
<dbReference type="RefSeq" id="WP_013128593.1">
    <property type="nucleotide sequence ID" value="NC_014158.1"/>
</dbReference>
<dbReference type="AlphaFoldDB" id="D5UNA7"/>
<dbReference type="EMBL" id="CP001966">
    <property type="protein sequence ID" value="ADG80602.1"/>
    <property type="molecule type" value="Genomic_DNA"/>
</dbReference>
<keyword evidence="4" id="KW-1185">Reference proteome</keyword>
<reference evidence="3 4" key="2">
    <citation type="journal article" date="2011" name="Stand. Genomic Sci.">
        <title>Complete genome sequence of Tsukamurella paurometabola type strain (no. 33).</title>
        <authorList>
            <person name="Munk A.C."/>
            <person name="Lapidus A."/>
            <person name="Lucas S."/>
            <person name="Nolan M."/>
            <person name="Tice H."/>
            <person name="Cheng J.F."/>
            <person name="Del Rio T.G."/>
            <person name="Goodwin L."/>
            <person name="Pitluck S."/>
            <person name="Liolios K."/>
            <person name="Huntemann M."/>
            <person name="Ivanova N."/>
            <person name="Mavromatis K."/>
            <person name="Mikhailova N."/>
            <person name="Pati A."/>
            <person name="Chen A."/>
            <person name="Palaniappan K."/>
            <person name="Tapia R."/>
            <person name="Han C."/>
            <person name="Land M."/>
            <person name="Hauser L."/>
            <person name="Chang Y.J."/>
            <person name="Jeffries C.D."/>
            <person name="Brettin T."/>
            <person name="Yasawong M."/>
            <person name="Brambilla E.M."/>
            <person name="Rohde M."/>
            <person name="Sikorski J."/>
            <person name="Goker M."/>
            <person name="Detter J.C."/>
            <person name="Woyke T."/>
            <person name="Bristow J."/>
            <person name="Eisen J.A."/>
            <person name="Markowitz V."/>
            <person name="Hugenholtz P."/>
            <person name="Kyrpides N.C."/>
            <person name="Klenk H.P."/>
        </authorList>
    </citation>
    <scope>NUCLEOTIDE SEQUENCE [LARGE SCALE GENOMIC DNA]</scope>
    <source>
        <strain evidence="4">ATCC 8368 / DSM 20162 / CCUG 35730 / CIP 100753 / JCM 10117 / KCTC 9821 / NBRC 16120 / NCIMB 702349 / NCTC 13040</strain>
    </source>
</reference>
<dbReference type="HOGENOM" id="CLU_108923_0_0_11"/>
<dbReference type="InterPro" id="IPR023393">
    <property type="entry name" value="START-like_dom_sf"/>
</dbReference>
<dbReference type="eggNOG" id="COG3832">
    <property type="taxonomic scope" value="Bacteria"/>
</dbReference>
<evidence type="ECO:0000256" key="1">
    <source>
        <dbReference type="ARBA" id="ARBA00006817"/>
    </source>
</evidence>
<comment type="similarity">
    <text evidence="1">Belongs to the AHA1 family.</text>
</comment>
<dbReference type="InterPro" id="IPR013538">
    <property type="entry name" value="ASHA1/2-like_C"/>
</dbReference>
<feature type="domain" description="Activator of Hsp90 ATPase homologue 1/2-like C-terminal" evidence="2">
    <location>
        <begin position="43"/>
        <end position="155"/>
    </location>
</feature>
<proteinExistence type="inferred from homology"/>
<sequence length="213" mass="22490">MTYDIDALAAAAPEAVTRTAEVRDSGEGDVYVSASLSQTYPTDVADLWDAVTNAERLPRWFSAVHGDLELGGRFQVEDNAAGSVLECDAPNRYLVSWEIMGGASKVEVTVAPDGDGARLTLTHFGDNARDFYEQFGPGATGVGWDLSLLGLGAYLITGQDRPEDAEAFFATPTAQAFVKASAAKWADATVAAGVPEEQARAQGERTAAFFSGS</sequence>
<organism evidence="3 4">
    <name type="scientific">Tsukamurella paurometabola (strain ATCC 8368 / DSM 20162 / CCUG 35730 / CIP 100753 / JCM 10117 / KCTC 9821 / NBRC 16120 / NCIMB 702349 / NCTC 13040)</name>
    <name type="common">Corynebacterium paurometabolum</name>
    <dbReference type="NCBI Taxonomy" id="521096"/>
    <lineage>
        <taxon>Bacteria</taxon>
        <taxon>Bacillati</taxon>
        <taxon>Actinomycetota</taxon>
        <taxon>Actinomycetes</taxon>
        <taxon>Mycobacteriales</taxon>
        <taxon>Tsukamurellaceae</taxon>
        <taxon>Tsukamurella</taxon>
    </lineage>
</organism>
<name>D5UNA7_TSUPD</name>
<dbReference type="KEGG" id="tpr:Tpau_4031"/>
<dbReference type="CDD" id="cd08899">
    <property type="entry name" value="SRPBCC_CalC_Aha1-like_6"/>
    <property type="match status" value="1"/>
</dbReference>